<dbReference type="EMBL" id="PIPP01000007">
    <property type="protein sequence ID" value="RUO34416.1"/>
    <property type="molecule type" value="Genomic_DNA"/>
</dbReference>
<protein>
    <recommendedName>
        <fullName evidence="4">Outer membrane protein beta-barrel domain-containing protein</fullName>
    </recommendedName>
</protein>
<dbReference type="Proteomes" id="UP000286934">
    <property type="component" value="Unassembled WGS sequence"/>
</dbReference>
<evidence type="ECO:0000256" key="1">
    <source>
        <dbReference type="SAM" id="SignalP"/>
    </source>
</evidence>
<keyword evidence="1" id="KW-0732">Signal</keyword>
<gene>
    <name evidence="2" type="ORF">CWE13_12395</name>
</gene>
<name>A0A432WKS8_9GAMM</name>
<evidence type="ECO:0000313" key="3">
    <source>
        <dbReference type="Proteomes" id="UP000286934"/>
    </source>
</evidence>
<dbReference type="RefSeq" id="WP_126809056.1">
    <property type="nucleotide sequence ID" value="NZ_PIPP01000007.1"/>
</dbReference>
<reference evidence="3" key="1">
    <citation type="journal article" date="2018" name="Front. Microbiol.">
        <title>Genome-Based Analysis Reveals the Taxonomy and Diversity of the Family Idiomarinaceae.</title>
        <authorList>
            <person name="Liu Y."/>
            <person name="Lai Q."/>
            <person name="Shao Z."/>
        </authorList>
    </citation>
    <scope>NUCLEOTIDE SEQUENCE [LARGE SCALE GENOMIC DNA]</scope>
    <source>
        <strain evidence="3">AIS</strain>
    </source>
</reference>
<dbReference type="OrthoDB" id="6398712at2"/>
<dbReference type="AlphaFoldDB" id="A0A432WKS8"/>
<sequence length="175" mass="18961">MEAQRKRTLTQLLLASTILCGLTAPAIAQERSIDFGIGIGMPYSGIGASGRYFVTHNSAVQLSVGCVSLSNFISNACGPGISYEFTGFIANDFNRNHALGVYAGITGTENLVREETFSGYQRDIYGAGLYYSYYSNGFDSSGFHYGASSWVANETNRNGNKDAKLNISLHVGYRF</sequence>
<evidence type="ECO:0000313" key="2">
    <source>
        <dbReference type="EMBL" id="RUO34416.1"/>
    </source>
</evidence>
<proteinExistence type="predicted"/>
<feature type="chain" id="PRO_5019311256" description="Outer membrane protein beta-barrel domain-containing protein" evidence="1">
    <location>
        <begin position="29"/>
        <end position="175"/>
    </location>
</feature>
<evidence type="ECO:0008006" key="4">
    <source>
        <dbReference type="Google" id="ProtNLM"/>
    </source>
</evidence>
<feature type="signal peptide" evidence="1">
    <location>
        <begin position="1"/>
        <end position="28"/>
    </location>
</feature>
<accession>A0A432WKS8</accession>
<organism evidence="2 3">
    <name type="scientific">Aliidiomarina shirensis</name>
    <dbReference type="NCBI Taxonomy" id="1048642"/>
    <lineage>
        <taxon>Bacteria</taxon>
        <taxon>Pseudomonadati</taxon>
        <taxon>Pseudomonadota</taxon>
        <taxon>Gammaproteobacteria</taxon>
        <taxon>Alteromonadales</taxon>
        <taxon>Idiomarinaceae</taxon>
        <taxon>Aliidiomarina</taxon>
    </lineage>
</organism>
<comment type="caution">
    <text evidence="2">The sequence shown here is derived from an EMBL/GenBank/DDBJ whole genome shotgun (WGS) entry which is preliminary data.</text>
</comment>
<keyword evidence="3" id="KW-1185">Reference proteome</keyword>